<dbReference type="FunFam" id="1.20.1720.10:FF:000004">
    <property type="entry name" value="EmrB/QacA family drug resistance transporter"/>
    <property type="match status" value="1"/>
</dbReference>
<keyword evidence="5 9" id="KW-0812">Transmembrane</keyword>
<dbReference type="SUPFAM" id="SSF103473">
    <property type="entry name" value="MFS general substrate transporter"/>
    <property type="match status" value="1"/>
</dbReference>
<dbReference type="RefSeq" id="WP_312855636.1">
    <property type="nucleotide sequence ID" value="NZ_BAABGK010000110.1"/>
</dbReference>
<gene>
    <name evidence="11" type="ORF">E9229_001690</name>
</gene>
<dbReference type="GO" id="GO:0022857">
    <property type="term" value="F:transmembrane transporter activity"/>
    <property type="evidence" value="ECO:0007669"/>
    <property type="project" value="InterPro"/>
</dbReference>
<feature type="domain" description="Major facilitator superfamily (MFS) profile" evidence="10">
    <location>
        <begin position="33"/>
        <end position="519"/>
    </location>
</feature>
<evidence type="ECO:0000256" key="9">
    <source>
        <dbReference type="SAM" id="Phobius"/>
    </source>
</evidence>
<evidence type="ECO:0000256" key="7">
    <source>
        <dbReference type="ARBA" id="ARBA00023136"/>
    </source>
</evidence>
<dbReference type="GO" id="GO:0005886">
    <property type="term" value="C:plasma membrane"/>
    <property type="evidence" value="ECO:0007669"/>
    <property type="project" value="UniProtKB-SubCell"/>
</dbReference>
<evidence type="ECO:0000256" key="8">
    <source>
        <dbReference type="SAM" id="MobiDB-lite"/>
    </source>
</evidence>
<comment type="caution">
    <text evidence="11">The sequence shown here is derived from an EMBL/GenBank/DDBJ whole genome shotgun (WGS) entry which is preliminary data.</text>
</comment>
<evidence type="ECO:0000313" key="11">
    <source>
        <dbReference type="EMBL" id="MBB2995499.1"/>
    </source>
</evidence>
<evidence type="ECO:0000259" key="10">
    <source>
        <dbReference type="PROSITE" id="PS50850"/>
    </source>
</evidence>
<dbReference type="InterPro" id="IPR011701">
    <property type="entry name" value="MFS"/>
</dbReference>
<dbReference type="EMBL" id="JACHVS010000001">
    <property type="protein sequence ID" value="MBB2995499.1"/>
    <property type="molecule type" value="Genomic_DNA"/>
</dbReference>
<dbReference type="AlphaFoldDB" id="A0A839QH45"/>
<feature type="transmembrane region" description="Helical" evidence="9">
    <location>
        <begin position="100"/>
        <end position="122"/>
    </location>
</feature>
<feature type="transmembrane region" description="Helical" evidence="9">
    <location>
        <begin position="157"/>
        <end position="180"/>
    </location>
</feature>
<feature type="transmembrane region" description="Helical" evidence="9">
    <location>
        <begin position="186"/>
        <end position="205"/>
    </location>
</feature>
<sequence length="524" mass="55131">MSNAEDLGTGTRQPVSELVNDTPQMSRKETLRSLVGVLASFFAAMLATTIVSIALPTIMDSLGGTQTDFNWVLTAALLANAASTPLWGKIADLFDKKRMLQLGIVIFVIGSLLAGFAINIPMLMAARVVQGVGMGGLTAMGMAVIGTVIAPRERGRYSGYFGGVMAAATAGGPLLGGLIVDSPLGWRWTFWFGVPIALLSMVLIHKTLHIHHTPRRVHIDWFGALLVTASVSVLLIWVSYVGKPGFYEWNSWQTYLMTGSAVLMIALLIYVEGRVPEPVIPLKIIATRTTSLAILASIAIGVGMFGSGAFLGQYFQIAREASPTLAGVMTLPMIAGNLFGSVFSGQMITRFGRWKIYLVIGAILNIGALSLLGTMESHTGYWIIAIGMFFNGVGMGFMMQNLVLAVQNTVKVTDIGTASSSVAFFRSVGGAAGVAVLGAVLSDKVGVLVTQALASAHLISPDGGGAVAAGSSLDLTAMPEPVRMLVREAFGNATGVVFMFSAAVAVVALACILAIKEVPLRRSN</sequence>
<keyword evidence="4" id="KW-1003">Cell membrane</keyword>
<evidence type="ECO:0000256" key="3">
    <source>
        <dbReference type="ARBA" id="ARBA00022448"/>
    </source>
</evidence>
<dbReference type="Proteomes" id="UP000523000">
    <property type="component" value="Unassembled WGS sequence"/>
</dbReference>
<feature type="transmembrane region" description="Helical" evidence="9">
    <location>
        <begin position="252"/>
        <end position="271"/>
    </location>
</feature>
<protein>
    <submittedName>
        <fullName evidence="11">EmrB/QacA subfamily drug resistance transporter</fullName>
    </submittedName>
</protein>
<evidence type="ECO:0000256" key="2">
    <source>
        <dbReference type="ARBA" id="ARBA00007520"/>
    </source>
</evidence>
<dbReference type="InterPro" id="IPR036259">
    <property type="entry name" value="MFS_trans_sf"/>
</dbReference>
<keyword evidence="3" id="KW-0813">Transport</keyword>
<keyword evidence="7 9" id="KW-0472">Membrane</keyword>
<reference evidence="11 12" key="1">
    <citation type="submission" date="2020-08" db="EMBL/GenBank/DDBJ databases">
        <title>Sequencing the genomes of 1000 actinobacteria strains.</title>
        <authorList>
            <person name="Klenk H.-P."/>
        </authorList>
    </citation>
    <scope>NUCLEOTIDE SEQUENCE [LARGE SCALE GENOMIC DNA]</scope>
    <source>
        <strain evidence="11 12">DSM 22826</strain>
    </source>
</reference>
<name>A0A839QH45_9MICC</name>
<dbReference type="PANTHER" id="PTHR23501:SF197">
    <property type="entry name" value="COMD"/>
    <property type="match status" value="1"/>
</dbReference>
<feature type="transmembrane region" description="Helical" evidence="9">
    <location>
        <begin position="71"/>
        <end position="88"/>
    </location>
</feature>
<organism evidence="11 12">
    <name type="scientific">Paeniglutamicibacter cryotolerans</name>
    <dbReference type="NCBI Taxonomy" id="670079"/>
    <lineage>
        <taxon>Bacteria</taxon>
        <taxon>Bacillati</taxon>
        <taxon>Actinomycetota</taxon>
        <taxon>Actinomycetes</taxon>
        <taxon>Micrococcales</taxon>
        <taxon>Micrococcaceae</taxon>
        <taxon>Paeniglutamicibacter</taxon>
    </lineage>
</organism>
<dbReference type="PROSITE" id="PS50850">
    <property type="entry name" value="MFS"/>
    <property type="match status" value="1"/>
</dbReference>
<feature type="transmembrane region" description="Helical" evidence="9">
    <location>
        <begin position="381"/>
        <end position="403"/>
    </location>
</feature>
<feature type="transmembrane region" description="Helical" evidence="9">
    <location>
        <begin position="324"/>
        <end position="344"/>
    </location>
</feature>
<dbReference type="PANTHER" id="PTHR23501">
    <property type="entry name" value="MAJOR FACILITATOR SUPERFAMILY"/>
    <property type="match status" value="1"/>
</dbReference>
<dbReference type="PRINTS" id="PR01036">
    <property type="entry name" value="TCRTETB"/>
</dbReference>
<feature type="transmembrane region" description="Helical" evidence="9">
    <location>
        <begin position="493"/>
        <end position="515"/>
    </location>
</feature>
<feature type="transmembrane region" description="Helical" evidence="9">
    <location>
        <begin position="356"/>
        <end position="375"/>
    </location>
</feature>
<keyword evidence="12" id="KW-1185">Reference proteome</keyword>
<evidence type="ECO:0000256" key="1">
    <source>
        <dbReference type="ARBA" id="ARBA00004651"/>
    </source>
</evidence>
<feature type="transmembrane region" description="Helical" evidence="9">
    <location>
        <begin position="217"/>
        <end position="240"/>
    </location>
</feature>
<dbReference type="InterPro" id="IPR020846">
    <property type="entry name" value="MFS_dom"/>
</dbReference>
<comment type="similarity">
    <text evidence="2">Belongs to the major facilitator superfamily. TCR/Tet family.</text>
</comment>
<evidence type="ECO:0000256" key="6">
    <source>
        <dbReference type="ARBA" id="ARBA00022989"/>
    </source>
</evidence>
<accession>A0A839QH45</accession>
<dbReference type="Pfam" id="PF07690">
    <property type="entry name" value="MFS_1"/>
    <property type="match status" value="1"/>
</dbReference>
<proteinExistence type="inferred from homology"/>
<keyword evidence="6 9" id="KW-1133">Transmembrane helix</keyword>
<feature type="transmembrane region" description="Helical" evidence="9">
    <location>
        <begin position="34"/>
        <end position="59"/>
    </location>
</feature>
<feature type="region of interest" description="Disordered" evidence="8">
    <location>
        <begin position="1"/>
        <end position="22"/>
    </location>
</feature>
<dbReference type="Gene3D" id="1.20.1720.10">
    <property type="entry name" value="Multidrug resistance protein D"/>
    <property type="match status" value="1"/>
</dbReference>
<feature type="transmembrane region" description="Helical" evidence="9">
    <location>
        <begin position="423"/>
        <end position="441"/>
    </location>
</feature>
<evidence type="ECO:0000313" key="12">
    <source>
        <dbReference type="Proteomes" id="UP000523000"/>
    </source>
</evidence>
<dbReference type="Gene3D" id="1.20.1250.20">
    <property type="entry name" value="MFS general substrate transporter like domains"/>
    <property type="match status" value="1"/>
</dbReference>
<evidence type="ECO:0000256" key="5">
    <source>
        <dbReference type="ARBA" id="ARBA00022692"/>
    </source>
</evidence>
<comment type="subcellular location">
    <subcellularLocation>
        <location evidence="1">Cell membrane</location>
        <topology evidence="1">Multi-pass membrane protein</topology>
    </subcellularLocation>
</comment>
<feature type="transmembrane region" description="Helical" evidence="9">
    <location>
        <begin position="292"/>
        <end position="312"/>
    </location>
</feature>
<evidence type="ECO:0000256" key="4">
    <source>
        <dbReference type="ARBA" id="ARBA00022475"/>
    </source>
</evidence>
<feature type="compositionally biased region" description="Polar residues" evidence="8">
    <location>
        <begin position="10"/>
        <end position="22"/>
    </location>
</feature>
<feature type="transmembrane region" description="Helical" evidence="9">
    <location>
        <begin position="128"/>
        <end position="150"/>
    </location>
</feature>